<dbReference type="RefSeq" id="WP_210221012.1">
    <property type="nucleotide sequence ID" value="NZ_CP072801.1"/>
</dbReference>
<keyword evidence="6 8" id="KW-1133">Transmembrane helix</keyword>
<keyword evidence="5 8" id="KW-0812">Transmembrane</keyword>
<evidence type="ECO:0000256" key="6">
    <source>
        <dbReference type="ARBA" id="ARBA00022989"/>
    </source>
</evidence>
<evidence type="ECO:0000256" key="2">
    <source>
        <dbReference type="ARBA" id="ARBA00009212"/>
    </source>
</evidence>
<dbReference type="Proteomes" id="UP000672039">
    <property type="component" value="Chromosome"/>
</dbReference>
<feature type="transmembrane region" description="Helical" evidence="8">
    <location>
        <begin position="60"/>
        <end position="82"/>
    </location>
</feature>
<gene>
    <name evidence="9" type="ORF">J9253_10745</name>
</gene>
<comment type="subcellular location">
    <subcellularLocation>
        <location evidence="1">Cell membrane</location>
        <topology evidence="1">Multi-pass membrane protein</topology>
    </subcellularLocation>
</comment>
<keyword evidence="3" id="KW-0813">Transport</keyword>
<proteinExistence type="inferred from homology"/>
<feature type="transmembrane region" description="Helical" evidence="8">
    <location>
        <begin position="6"/>
        <end position="25"/>
    </location>
</feature>
<evidence type="ECO:0000256" key="5">
    <source>
        <dbReference type="ARBA" id="ARBA00022692"/>
    </source>
</evidence>
<keyword evidence="7 8" id="KW-0472">Membrane</keyword>
<sequence length="86" mass="9212">MVDVLIMLAAGLAGAAFLLALVRFVRGPSRLDRVVAFDVLTVIAITFIVLAALLEGRGVYLDAALVYALLSFLGVISIARYLEGRF</sequence>
<evidence type="ECO:0000313" key="9">
    <source>
        <dbReference type="EMBL" id="QTR44531.1"/>
    </source>
</evidence>
<evidence type="ECO:0000256" key="8">
    <source>
        <dbReference type="SAM" id="Phobius"/>
    </source>
</evidence>
<evidence type="ECO:0000256" key="1">
    <source>
        <dbReference type="ARBA" id="ARBA00004651"/>
    </source>
</evidence>
<dbReference type="EMBL" id="CP072801">
    <property type="protein sequence ID" value="QTR44531.1"/>
    <property type="molecule type" value="Genomic_DNA"/>
</dbReference>
<evidence type="ECO:0000256" key="4">
    <source>
        <dbReference type="ARBA" id="ARBA00022475"/>
    </source>
</evidence>
<name>A0ABX7WM09_9GAMM</name>
<evidence type="ECO:0000256" key="7">
    <source>
        <dbReference type="ARBA" id="ARBA00023136"/>
    </source>
</evidence>
<dbReference type="Pfam" id="PF04066">
    <property type="entry name" value="MrpF_PhaF"/>
    <property type="match status" value="1"/>
</dbReference>
<keyword evidence="4" id="KW-1003">Cell membrane</keyword>
<dbReference type="PANTHER" id="PTHR34702:SF1">
    <property type="entry name" value="NA(+)_H(+) ANTIPORTER SUBUNIT F"/>
    <property type="match status" value="1"/>
</dbReference>
<organism evidence="9 10">
    <name type="scientific">Thiothrix litoralis</name>
    <dbReference type="NCBI Taxonomy" id="2891210"/>
    <lineage>
        <taxon>Bacteria</taxon>
        <taxon>Pseudomonadati</taxon>
        <taxon>Pseudomonadota</taxon>
        <taxon>Gammaproteobacteria</taxon>
        <taxon>Thiotrichales</taxon>
        <taxon>Thiotrichaceae</taxon>
        <taxon>Thiothrix</taxon>
    </lineage>
</organism>
<protein>
    <submittedName>
        <fullName evidence="9">Cation:proton antiporter</fullName>
    </submittedName>
</protein>
<evidence type="ECO:0000256" key="3">
    <source>
        <dbReference type="ARBA" id="ARBA00022448"/>
    </source>
</evidence>
<evidence type="ECO:0000313" key="10">
    <source>
        <dbReference type="Proteomes" id="UP000672039"/>
    </source>
</evidence>
<keyword evidence="10" id="KW-1185">Reference proteome</keyword>
<dbReference type="InterPro" id="IPR007208">
    <property type="entry name" value="MrpF/PhaF-like"/>
</dbReference>
<feature type="transmembrane region" description="Helical" evidence="8">
    <location>
        <begin position="34"/>
        <end position="54"/>
    </location>
</feature>
<dbReference type="PANTHER" id="PTHR34702">
    <property type="entry name" value="NA(+)/H(+) ANTIPORTER SUBUNIT F1"/>
    <property type="match status" value="1"/>
</dbReference>
<accession>A0ABX7WM09</accession>
<comment type="similarity">
    <text evidence="2">Belongs to the CPA3 antiporters (TC 2.A.63) subunit F family.</text>
</comment>
<reference evidence="9 10" key="1">
    <citation type="submission" date="2021-04" db="EMBL/GenBank/DDBJ databases">
        <title>Genomics, taxonomy and metabolism of representatives of sulfur bacteria of the genus Thiothrix: Thiothrix fructosivorans QT, Thiothrix unzii A1T and three new species, Thiothrix subterranea sp. nov., Thiothrix litoralis sp. nov. and 'Candidatus Thiothrix anitrata' sp. nov.</title>
        <authorList>
            <person name="Ravin N.V."/>
            <person name="Smolyakov D."/>
            <person name="Rudenko T.S."/>
            <person name="Mardanov A.V."/>
            <person name="Beletsky A.V."/>
            <person name="Markov N.D."/>
            <person name="Fomenkov A.I."/>
            <person name="Roberts R.J."/>
            <person name="Karnachuk O.V."/>
            <person name="Novikov A."/>
            <person name="Grabovich M.Y."/>
        </authorList>
    </citation>
    <scope>NUCLEOTIDE SEQUENCE [LARGE SCALE GENOMIC DNA]</scope>
    <source>
        <strain evidence="9 10">AS</strain>
    </source>
</reference>